<reference evidence="6 7" key="1">
    <citation type="submission" date="2023-11" db="EMBL/GenBank/DDBJ databases">
        <title>Complete genome of Pseudomonas benzenivorans BA3361.</title>
        <authorList>
            <person name="Shin S.Y."/>
            <person name="Song J."/>
            <person name="Kang H."/>
        </authorList>
    </citation>
    <scope>NUCLEOTIDE SEQUENCE [LARGE SCALE GENOMIC DNA]</scope>
    <source>
        <strain evidence="6 7">HNIBRBA3361</strain>
    </source>
</reference>
<dbReference type="SUPFAM" id="SSF46785">
    <property type="entry name" value="Winged helix' DNA-binding domain"/>
    <property type="match status" value="1"/>
</dbReference>
<proteinExistence type="inferred from homology"/>
<dbReference type="Gene3D" id="3.40.190.10">
    <property type="entry name" value="Periplasmic binding protein-like II"/>
    <property type="match status" value="2"/>
</dbReference>
<dbReference type="SUPFAM" id="SSF53850">
    <property type="entry name" value="Periplasmic binding protein-like II"/>
    <property type="match status" value="1"/>
</dbReference>
<dbReference type="Pfam" id="PF03466">
    <property type="entry name" value="LysR_substrate"/>
    <property type="match status" value="1"/>
</dbReference>
<keyword evidence="3" id="KW-0238">DNA-binding</keyword>
<keyword evidence="2" id="KW-0805">Transcription regulation</keyword>
<evidence type="ECO:0000256" key="4">
    <source>
        <dbReference type="ARBA" id="ARBA00023163"/>
    </source>
</evidence>
<sequence>MNLKFLETLVWVARLKSFRLTAEKMFTTQASVSSRIAALEDELGTRLFLRDSKGVSLTPSGQKVLEYAEHMMNTLQELKQSIGDSDNVRRSIRIGAIDVVIHTWLSSFITKVMERYPSLEIELTVDTTRNLSDQVQKGYLDISFQVEMVRSDSVRNLELATFPVSWIVPADSLYHRGYASLADLTKERIITFSKNSRPHLDVLNLLHSANVSTPRVSCVSSVAAMTHLIRTGFGVGLLPAAVVSDELSRGVLTILDGIAQPSALGLVATWHTGPGLELNEDIIALACEALCEYGAQMGEAMISVLIPDKGQETA</sequence>
<organism evidence="6 7">
    <name type="scientific">Pseudomonas benzenivorans</name>
    <dbReference type="NCBI Taxonomy" id="556533"/>
    <lineage>
        <taxon>Bacteria</taxon>
        <taxon>Pseudomonadati</taxon>
        <taxon>Pseudomonadota</taxon>
        <taxon>Gammaproteobacteria</taxon>
        <taxon>Pseudomonadales</taxon>
        <taxon>Pseudomonadaceae</taxon>
        <taxon>Pseudomonas</taxon>
    </lineage>
</organism>
<dbReference type="InterPro" id="IPR036388">
    <property type="entry name" value="WH-like_DNA-bd_sf"/>
</dbReference>
<evidence type="ECO:0000313" key="6">
    <source>
        <dbReference type="EMBL" id="WPC07130.1"/>
    </source>
</evidence>
<feature type="domain" description="HTH lysR-type" evidence="5">
    <location>
        <begin position="1"/>
        <end position="58"/>
    </location>
</feature>
<dbReference type="InterPro" id="IPR000847">
    <property type="entry name" value="LysR_HTH_N"/>
</dbReference>
<name>A0ABZ0Q369_9PSED</name>
<dbReference type="PRINTS" id="PR00039">
    <property type="entry name" value="HTHLYSR"/>
</dbReference>
<keyword evidence="7" id="KW-1185">Reference proteome</keyword>
<dbReference type="CDD" id="cd05466">
    <property type="entry name" value="PBP2_LTTR_substrate"/>
    <property type="match status" value="1"/>
</dbReference>
<evidence type="ECO:0000259" key="5">
    <source>
        <dbReference type="PROSITE" id="PS50931"/>
    </source>
</evidence>
<comment type="similarity">
    <text evidence="1">Belongs to the LysR transcriptional regulatory family.</text>
</comment>
<protein>
    <submittedName>
        <fullName evidence="6">LysR family transcriptional regulator</fullName>
    </submittedName>
</protein>
<evidence type="ECO:0000313" key="7">
    <source>
        <dbReference type="Proteomes" id="UP001305928"/>
    </source>
</evidence>
<dbReference type="InterPro" id="IPR036390">
    <property type="entry name" value="WH_DNA-bd_sf"/>
</dbReference>
<dbReference type="Pfam" id="PF00126">
    <property type="entry name" value="HTH_1"/>
    <property type="match status" value="1"/>
</dbReference>
<dbReference type="PANTHER" id="PTHR30126:SF77">
    <property type="entry name" value="TRANSCRIPTIONAL REGULATORY PROTEIN"/>
    <property type="match status" value="1"/>
</dbReference>
<accession>A0ABZ0Q369</accession>
<dbReference type="EMBL" id="CP137892">
    <property type="protein sequence ID" value="WPC07130.1"/>
    <property type="molecule type" value="Genomic_DNA"/>
</dbReference>
<gene>
    <name evidence="6" type="ORF">SBP02_05615</name>
</gene>
<dbReference type="InterPro" id="IPR005119">
    <property type="entry name" value="LysR_subst-bd"/>
</dbReference>
<dbReference type="RefSeq" id="WP_318646307.1">
    <property type="nucleotide sequence ID" value="NZ_CP137892.1"/>
</dbReference>
<dbReference type="Gene3D" id="1.10.10.10">
    <property type="entry name" value="Winged helix-like DNA-binding domain superfamily/Winged helix DNA-binding domain"/>
    <property type="match status" value="1"/>
</dbReference>
<evidence type="ECO:0000256" key="1">
    <source>
        <dbReference type="ARBA" id="ARBA00009437"/>
    </source>
</evidence>
<keyword evidence="4" id="KW-0804">Transcription</keyword>
<dbReference type="PROSITE" id="PS50931">
    <property type="entry name" value="HTH_LYSR"/>
    <property type="match status" value="1"/>
</dbReference>
<evidence type="ECO:0000256" key="2">
    <source>
        <dbReference type="ARBA" id="ARBA00023015"/>
    </source>
</evidence>
<evidence type="ECO:0000256" key="3">
    <source>
        <dbReference type="ARBA" id="ARBA00023125"/>
    </source>
</evidence>
<dbReference type="PANTHER" id="PTHR30126">
    <property type="entry name" value="HTH-TYPE TRANSCRIPTIONAL REGULATOR"/>
    <property type="match status" value="1"/>
</dbReference>
<dbReference type="Proteomes" id="UP001305928">
    <property type="component" value="Chromosome"/>
</dbReference>